<dbReference type="Proteomes" id="UP000253426">
    <property type="component" value="Unassembled WGS sequence"/>
</dbReference>
<organism evidence="1 2">
    <name type="scientific">Roseimicrobium gellanilyticum</name>
    <dbReference type="NCBI Taxonomy" id="748857"/>
    <lineage>
        <taxon>Bacteria</taxon>
        <taxon>Pseudomonadati</taxon>
        <taxon>Verrucomicrobiota</taxon>
        <taxon>Verrucomicrobiia</taxon>
        <taxon>Verrucomicrobiales</taxon>
        <taxon>Verrucomicrobiaceae</taxon>
        <taxon>Roseimicrobium</taxon>
    </lineage>
</organism>
<protein>
    <submittedName>
        <fullName evidence="1">Uncharacterized protein</fullName>
    </submittedName>
</protein>
<comment type="caution">
    <text evidence="1">The sequence shown here is derived from an EMBL/GenBank/DDBJ whole genome shotgun (WGS) entry which is preliminary data.</text>
</comment>
<reference evidence="1 2" key="1">
    <citation type="submission" date="2018-06" db="EMBL/GenBank/DDBJ databases">
        <title>Genomic Encyclopedia of Type Strains, Phase IV (KMG-IV): sequencing the most valuable type-strain genomes for metagenomic binning, comparative biology and taxonomic classification.</title>
        <authorList>
            <person name="Goeker M."/>
        </authorList>
    </citation>
    <scope>NUCLEOTIDE SEQUENCE [LARGE SCALE GENOMIC DNA]</scope>
    <source>
        <strain evidence="1 2">DSM 25532</strain>
    </source>
</reference>
<dbReference type="AlphaFoldDB" id="A0A366HPW9"/>
<gene>
    <name evidence="1" type="ORF">DES53_10272</name>
</gene>
<evidence type="ECO:0000313" key="2">
    <source>
        <dbReference type="Proteomes" id="UP000253426"/>
    </source>
</evidence>
<accession>A0A366HPW9</accession>
<evidence type="ECO:0000313" key="1">
    <source>
        <dbReference type="EMBL" id="RBP45690.1"/>
    </source>
</evidence>
<name>A0A366HPW9_9BACT</name>
<sequence>MATLASKVTCPEKFGDFVAVECAAGCTSGKRQQAARSPRPSAQLPYLKLTLLSKGQFQPALHDAKRSIIRRYSSPGIIKRKCPPTGEVGGHDVSRYR</sequence>
<dbReference type="EMBL" id="QNRR01000002">
    <property type="protein sequence ID" value="RBP45690.1"/>
    <property type="molecule type" value="Genomic_DNA"/>
</dbReference>
<keyword evidence="2" id="KW-1185">Reference proteome</keyword>
<proteinExistence type="predicted"/>